<gene>
    <name evidence="2" type="ORF">QRT03_14265</name>
</gene>
<sequence length="183" mass="19190">MSEQYLDQAEAIVDNDTSALDSEPSLVLDEDRIGADPLEDGMDTAEDYSRDVKLGGNDTADDRDTIAYRLPQEEPDVVEELEEPPGRPIAATPAMDLDESVDDPENAVDGVGDLGTTAAPVADPLDPDGAVEAQLEGEIQVSAGADEETGLPADDATGEAAAVGNEWPTEGAEQQALHVDQES</sequence>
<feature type="region of interest" description="Disordered" evidence="1">
    <location>
        <begin position="142"/>
        <end position="183"/>
    </location>
</feature>
<accession>A0ABT7M8X7</accession>
<feature type="compositionally biased region" description="Acidic residues" evidence="1">
    <location>
        <begin position="73"/>
        <end position="83"/>
    </location>
</feature>
<reference evidence="2 3" key="1">
    <citation type="submission" date="2023-06" db="EMBL/GenBank/DDBJ databases">
        <title>Actinomycetospora Odt1-22.</title>
        <authorList>
            <person name="Supong K."/>
        </authorList>
    </citation>
    <scope>NUCLEOTIDE SEQUENCE [LARGE SCALE GENOMIC DNA]</scope>
    <source>
        <strain evidence="2 3">Odt1-22</strain>
    </source>
</reference>
<feature type="compositionally biased region" description="Acidic residues" evidence="1">
    <location>
        <begin position="96"/>
        <end position="106"/>
    </location>
</feature>
<keyword evidence="3" id="KW-1185">Reference proteome</keyword>
<dbReference type="RefSeq" id="WP_286053534.1">
    <property type="nucleotide sequence ID" value="NZ_JASVWF010000003.1"/>
</dbReference>
<evidence type="ECO:0000313" key="2">
    <source>
        <dbReference type="EMBL" id="MDL5157129.1"/>
    </source>
</evidence>
<proteinExistence type="predicted"/>
<evidence type="ECO:0008006" key="4">
    <source>
        <dbReference type="Google" id="ProtNLM"/>
    </source>
</evidence>
<evidence type="ECO:0000256" key="1">
    <source>
        <dbReference type="SAM" id="MobiDB-lite"/>
    </source>
</evidence>
<dbReference type="EMBL" id="JASVWF010000003">
    <property type="protein sequence ID" value="MDL5157129.1"/>
    <property type="molecule type" value="Genomic_DNA"/>
</dbReference>
<feature type="compositionally biased region" description="Acidic residues" evidence="1">
    <location>
        <begin position="37"/>
        <end position="46"/>
    </location>
</feature>
<feature type="region of interest" description="Disordered" evidence="1">
    <location>
        <begin position="1"/>
        <end position="130"/>
    </location>
</feature>
<comment type="caution">
    <text evidence="2">The sequence shown here is derived from an EMBL/GenBank/DDBJ whole genome shotgun (WGS) entry which is preliminary data.</text>
</comment>
<protein>
    <recommendedName>
        <fullName evidence="4">DUF5709 domain-containing protein</fullName>
    </recommendedName>
</protein>
<organism evidence="2 3">
    <name type="scientific">Actinomycetospora termitidis</name>
    <dbReference type="NCBI Taxonomy" id="3053470"/>
    <lineage>
        <taxon>Bacteria</taxon>
        <taxon>Bacillati</taxon>
        <taxon>Actinomycetota</taxon>
        <taxon>Actinomycetes</taxon>
        <taxon>Pseudonocardiales</taxon>
        <taxon>Pseudonocardiaceae</taxon>
        <taxon>Actinomycetospora</taxon>
    </lineage>
</organism>
<evidence type="ECO:0000313" key="3">
    <source>
        <dbReference type="Proteomes" id="UP001231924"/>
    </source>
</evidence>
<name>A0ABT7M8X7_9PSEU</name>
<dbReference type="Proteomes" id="UP001231924">
    <property type="component" value="Unassembled WGS sequence"/>
</dbReference>